<dbReference type="Gene3D" id="1.10.10.60">
    <property type="entry name" value="Homeodomain-like"/>
    <property type="match status" value="1"/>
</dbReference>
<sequence>MEIVIVVLLIAAIALLVYSFTKKDKVQEIEKDLDQLQLSAMQEIYKLKKKVKVLEEEILQDDIQSLSQEEQLDYHIEKKVIAKYKHGMTVDAIAKSENISVKQVQAIIKRNERILT</sequence>
<dbReference type="Proteomes" id="UP000682403">
    <property type="component" value="Unassembled WGS sequence"/>
</dbReference>
<comment type="caution">
    <text evidence="1">The sequence shown here is derived from an EMBL/GenBank/DDBJ whole genome shotgun (WGS) entry which is preliminary data.</text>
</comment>
<proteinExistence type="predicted"/>
<evidence type="ECO:0000313" key="2">
    <source>
        <dbReference type="Proteomes" id="UP000682403"/>
    </source>
</evidence>
<evidence type="ECO:0000313" key="1">
    <source>
        <dbReference type="EMBL" id="MBS2969695.1"/>
    </source>
</evidence>
<gene>
    <name evidence="1" type="ORF">J9317_13060</name>
</gene>
<organism evidence="1 2">
    <name type="scientific">Metabacillus flavus</name>
    <dbReference type="NCBI Taxonomy" id="2823519"/>
    <lineage>
        <taxon>Bacteria</taxon>
        <taxon>Bacillati</taxon>
        <taxon>Bacillota</taxon>
        <taxon>Bacilli</taxon>
        <taxon>Bacillales</taxon>
        <taxon>Bacillaceae</taxon>
        <taxon>Metabacillus</taxon>
    </lineage>
</organism>
<reference evidence="1 2" key="1">
    <citation type="submission" date="2021-04" db="EMBL/GenBank/DDBJ databases">
        <title>Metabacillus sp. strain KIGAM252 whole genome sequence.</title>
        <authorList>
            <person name="Seo M.-J."/>
            <person name="Cho E.-S."/>
            <person name="Hwang C.Y."/>
            <person name="Yoon D.J."/>
        </authorList>
    </citation>
    <scope>NUCLEOTIDE SEQUENCE [LARGE SCALE GENOMIC DNA]</scope>
    <source>
        <strain evidence="1 2">KIGAM252</strain>
    </source>
</reference>
<dbReference type="RefSeq" id="WP_211559264.1">
    <property type="nucleotide sequence ID" value="NZ_JAGVRK010000001.1"/>
</dbReference>
<protein>
    <submittedName>
        <fullName evidence="1">Uncharacterized protein</fullName>
    </submittedName>
</protein>
<dbReference type="EMBL" id="JAGVRK010000001">
    <property type="protein sequence ID" value="MBS2969695.1"/>
    <property type="molecule type" value="Genomic_DNA"/>
</dbReference>
<keyword evidence="2" id="KW-1185">Reference proteome</keyword>
<accession>A0ABS5LG19</accession>
<name>A0ABS5LG19_9BACI</name>